<feature type="region of interest" description="Disordered" evidence="15">
    <location>
        <begin position="48"/>
        <end position="120"/>
    </location>
</feature>
<feature type="transmembrane region" description="Helical" evidence="16">
    <location>
        <begin position="1214"/>
        <end position="1232"/>
    </location>
</feature>
<dbReference type="PANTHER" id="PTHR45628">
    <property type="entry name" value="VOLTAGE-DEPENDENT CALCIUM CHANNEL TYPE A SUBUNIT ALPHA-1"/>
    <property type="match status" value="1"/>
</dbReference>
<evidence type="ECO:0000256" key="13">
    <source>
        <dbReference type="PIRSR" id="PIRSR602077-1"/>
    </source>
</evidence>
<evidence type="ECO:0000259" key="17">
    <source>
        <dbReference type="Pfam" id="PF00520"/>
    </source>
</evidence>
<sequence length="1757" mass="197957">MSESGNLSMEESAPPEEIALSGEALVDGLGNQTSDAVDSITKGISAMDIPELETAAKPSVILTPGDETESSSGVKDESCPVDLNVGHRAQPASGEESEITSEFGAGESGGTVGAGRSGYDAGDHGTLQIVSASSPLGKGGEVPVLEEISSNELKSTSTLTFSASSSSDPGRMQMPCKEDNPGDVKQREDSPSGPSAGQKKASETSALRRWKTAYAYAKNSKVIKQKASTSLIGTGATLEGYALGFMSIESATRKMLFTSLYNQKTEYILLGVILGHFFVLILKAEHKWVTPFHPSMDAVMVADVILTSVYTAECVGRILTLGLYQGPHAYLRNGFNKLDLIIVLDSWVHIVRTYIMNGDKWLRIAVLRIFRGLLVLRHFSFVGDIFAILDAIRRSVRALETVIMFTLMFLSFYALLGSQLFGGSFHFRCVRKSDNEVSIPERACINYYEGISDSQGEYIGWADTCDKLPDAAMVCKDRSNPNWGATNFDNFSASILIVFQVLTFEGWSLIMRWANDSSALKSTQTYFVILVIFGSYFMVNVFVATISGVFLRVRKEHQALMRRYRRDKAFSFANALQMASLMKEVILSNDARLTWRHRLRRKTAGLSTNFSYALSRQSTRVKRTMSKAFDWKESSSYLKHISSFAVLGTEDSSDKLPDDPTLSRSLSRSLSRNVSRASRLGRTAAKSVSMTTHHYVQRFSAKCWAIVQSKAFKYAVLLLVSFNMIVLCSLKANMTSRHADAVHKLEIALIAVFAAELILRFLAAGLPGFVDEKMNVIDLLVVIISCWNTGTHRKFVNVTPIRMLRWFYVKRSKRMAKGGDNQTIMVSILRSLGALASVYFFLFIVIIMFSIFSMELWGGQMDEFDDGYPRANHDSFLQAMLLWFIVTTGESWVDYMWSAMRPGVKNRWVSPFIFIFYYMITAYVILNLIIATILEEMELTDNQKKHLQKREHLKWLQTKHFHGVSEKRSSDWLVGAVQGAQKGLKDVRRRMSSLKISRKSILPVSSSKTADVPQQQEVDDSFQTPSSPEGVSMSQEVSTKRSSYSALDTSVSSEEDVQSKARVRRRSSLSSLNPGIDKPLIRRSRSQEMDRSLLRSGDTASNLAATVNGGNRFVLQSAVLAIADDQALVAAADKKKVTISKQVENDEQSPATSKNPAYSRTRSVRGVSFLLSEFQEAPAVVEKVVPWWLSSRSLFLFQRDNVFRVFITKLIEHPVYLAWECLWIFLGVYALIRQSPMGPYLDNWINYSEYGHAAVFLVDLFFKLIAYGLIFTPEPYLGDPFNLIDFLNLLFSLIRLRMYWSDGGSRPTFDLAARCLMTVRPFRLIARFAGLRNLCLYIVKTIPAISQVFLFTLVVYAIYAVIGLQLYADRFRFCSDPDAESHLDCVGIFRNDVGIMAPRTWMNQDFNFDNFGNAMLSLFVVSTFDSWPSRFLYPAMDLGHKIGLQPRRNQSPSHAIYFVSFVCIGGFFILRMFVGVFIDQFGIISGRKLLTERQKLWRDTNRLIQGLRPKRVPIIFPTYGVRRLCFQAVYNRKFELLLVFVVMVNFLYLTTVQVGSNEKVPLLLTENRGGYQVIEVMFVCLYIVEAIMKLVGTQFRDWWDDKWNVMELCMAIISASCLYPGTNKKRYFTGAFFTIVRIFRVIRYLPTLNHMMSTVLISFPAMVNIMSLMGIFLCFFASMGNFVFWNIRNGVCIEKHTRDFRDFSGSFLILLQITTLDDWSCFLIDLRVTSPQCLHTDSNTTDDCGFPVGGLIYVLIT</sequence>
<keyword evidence="11" id="KW-0325">Glycoprotein</keyword>
<gene>
    <name evidence="18" type="ORF">MARPO_0016s0197</name>
</gene>
<feature type="transmembrane region" description="Helical" evidence="16">
    <location>
        <begin position="1253"/>
        <end position="1271"/>
    </location>
</feature>
<keyword evidence="9" id="KW-0406">Ion transport</keyword>
<dbReference type="InterPro" id="IPR050599">
    <property type="entry name" value="VDCC_alpha-1_subunit"/>
</dbReference>
<feature type="transmembrane region" description="Helical" evidence="16">
    <location>
        <begin position="909"/>
        <end position="934"/>
    </location>
</feature>
<evidence type="ECO:0000256" key="1">
    <source>
        <dbReference type="ARBA" id="ARBA00004141"/>
    </source>
</evidence>
<feature type="transmembrane region" description="Helical" evidence="16">
    <location>
        <begin position="493"/>
        <end position="514"/>
    </location>
</feature>
<reference evidence="19" key="1">
    <citation type="journal article" date="2017" name="Cell">
        <title>Insights into land plant evolution garnered from the Marchantia polymorpha genome.</title>
        <authorList>
            <person name="Bowman J.L."/>
            <person name="Kohchi T."/>
            <person name="Yamato K.T."/>
            <person name="Jenkins J."/>
            <person name="Shu S."/>
            <person name="Ishizaki K."/>
            <person name="Yamaoka S."/>
            <person name="Nishihama R."/>
            <person name="Nakamura Y."/>
            <person name="Berger F."/>
            <person name="Adam C."/>
            <person name="Aki S.S."/>
            <person name="Althoff F."/>
            <person name="Araki T."/>
            <person name="Arteaga-Vazquez M.A."/>
            <person name="Balasubrmanian S."/>
            <person name="Barry K."/>
            <person name="Bauer D."/>
            <person name="Boehm C.R."/>
            <person name="Briginshaw L."/>
            <person name="Caballero-Perez J."/>
            <person name="Catarino B."/>
            <person name="Chen F."/>
            <person name="Chiyoda S."/>
            <person name="Chovatia M."/>
            <person name="Davies K.M."/>
            <person name="Delmans M."/>
            <person name="Demura T."/>
            <person name="Dierschke T."/>
            <person name="Dolan L."/>
            <person name="Dorantes-Acosta A.E."/>
            <person name="Eklund D.M."/>
            <person name="Florent S.N."/>
            <person name="Flores-Sandoval E."/>
            <person name="Fujiyama A."/>
            <person name="Fukuzawa H."/>
            <person name="Galik B."/>
            <person name="Grimanelli D."/>
            <person name="Grimwood J."/>
            <person name="Grossniklaus U."/>
            <person name="Hamada T."/>
            <person name="Haseloff J."/>
            <person name="Hetherington A.J."/>
            <person name="Higo A."/>
            <person name="Hirakawa Y."/>
            <person name="Hundley H.N."/>
            <person name="Ikeda Y."/>
            <person name="Inoue K."/>
            <person name="Inoue S.I."/>
            <person name="Ishida S."/>
            <person name="Jia Q."/>
            <person name="Kakita M."/>
            <person name="Kanazawa T."/>
            <person name="Kawai Y."/>
            <person name="Kawashima T."/>
            <person name="Kennedy M."/>
            <person name="Kinose K."/>
            <person name="Kinoshita T."/>
            <person name="Kohara Y."/>
            <person name="Koide E."/>
            <person name="Komatsu K."/>
            <person name="Kopischke S."/>
            <person name="Kubo M."/>
            <person name="Kyozuka J."/>
            <person name="Lagercrantz U."/>
            <person name="Lin S.S."/>
            <person name="Lindquist E."/>
            <person name="Lipzen A.M."/>
            <person name="Lu C.W."/>
            <person name="De Luna E."/>
            <person name="Martienssen R.A."/>
            <person name="Minamino N."/>
            <person name="Mizutani M."/>
            <person name="Mizutani M."/>
            <person name="Mochizuki N."/>
            <person name="Monte I."/>
            <person name="Mosher R."/>
            <person name="Nagasaki H."/>
            <person name="Nakagami H."/>
            <person name="Naramoto S."/>
            <person name="Nishitani K."/>
            <person name="Ohtani M."/>
            <person name="Okamoto T."/>
            <person name="Okumura M."/>
            <person name="Phillips J."/>
            <person name="Pollak B."/>
            <person name="Reinders A."/>
            <person name="Rovekamp M."/>
            <person name="Sano R."/>
            <person name="Sawa S."/>
            <person name="Schmid M.W."/>
            <person name="Shirakawa M."/>
            <person name="Solano R."/>
            <person name="Spunde A."/>
            <person name="Suetsugu N."/>
            <person name="Sugano S."/>
            <person name="Sugiyama A."/>
            <person name="Sun R."/>
            <person name="Suzuki Y."/>
            <person name="Takenaka M."/>
            <person name="Takezawa D."/>
            <person name="Tomogane H."/>
            <person name="Tsuzuki M."/>
            <person name="Ueda T."/>
            <person name="Umeda M."/>
            <person name="Ward J.M."/>
            <person name="Watanabe Y."/>
            <person name="Yazaki K."/>
            <person name="Yokoyama R."/>
            <person name="Yoshitake Y."/>
            <person name="Yotsui I."/>
            <person name="Zachgo S."/>
            <person name="Schmutz J."/>
        </authorList>
    </citation>
    <scope>NUCLEOTIDE SEQUENCE [LARGE SCALE GENOMIC DNA]</scope>
    <source>
        <strain evidence="19">Tak-1</strain>
    </source>
</reference>
<dbReference type="FunFam" id="1.10.287.70:FF:000117">
    <property type="entry name" value="Voltage-gated Ca2+ channel, alpha subunit"/>
    <property type="match status" value="1"/>
</dbReference>
<feature type="binding site" evidence="13">
    <location>
        <position position="505"/>
    </location>
    <ligand>
        <name>Ca(2+)</name>
        <dbReference type="ChEBI" id="CHEBI:29108"/>
    </ligand>
</feature>
<dbReference type="GO" id="GO:0098703">
    <property type="term" value="P:calcium ion import across plasma membrane"/>
    <property type="evidence" value="ECO:0000318"/>
    <property type="project" value="GO_Central"/>
</dbReference>
<evidence type="ECO:0000256" key="4">
    <source>
        <dbReference type="ARBA" id="ARBA00022673"/>
    </source>
</evidence>
<feature type="domain" description="Ion transport" evidence="17">
    <location>
        <begin position="1222"/>
        <end position="1482"/>
    </location>
</feature>
<keyword evidence="10 16" id="KW-0472">Membrane</keyword>
<protein>
    <recommendedName>
        <fullName evidence="17">Ion transport domain-containing protein</fullName>
    </recommendedName>
</protein>
<evidence type="ECO:0000256" key="6">
    <source>
        <dbReference type="ARBA" id="ARBA00022837"/>
    </source>
</evidence>
<keyword evidence="13" id="KW-0479">Metal-binding</keyword>
<dbReference type="Gramene" id="Mp6g11570.1">
    <property type="protein sequence ID" value="Mp6g11570.1.cds"/>
    <property type="gene ID" value="Mp6g11570"/>
</dbReference>
<keyword evidence="19" id="KW-1185">Reference proteome</keyword>
<proteinExistence type="inferred from homology"/>
<feature type="transmembrane region" description="Helical" evidence="16">
    <location>
        <begin position="832"/>
        <end position="856"/>
    </location>
</feature>
<keyword evidence="5 16" id="KW-0812">Transmembrane</keyword>
<feature type="region of interest" description="Disordered" evidence="15">
    <location>
        <begin position="1005"/>
        <end position="1097"/>
    </location>
</feature>
<evidence type="ECO:0000256" key="2">
    <source>
        <dbReference type="ARBA" id="ARBA00022448"/>
    </source>
</evidence>
<evidence type="ECO:0000256" key="3">
    <source>
        <dbReference type="ARBA" id="ARBA00022568"/>
    </source>
</evidence>
<feature type="transmembrane region" description="Helical" evidence="16">
    <location>
        <begin position="267"/>
        <end position="284"/>
    </location>
</feature>
<dbReference type="EMBL" id="KZ772688">
    <property type="protein sequence ID" value="PTQ45157.1"/>
    <property type="molecule type" value="Genomic_DNA"/>
</dbReference>
<feature type="transmembrane region" description="Helical" evidence="16">
    <location>
        <begin position="1406"/>
        <end position="1424"/>
    </location>
</feature>
<evidence type="ECO:0000256" key="12">
    <source>
        <dbReference type="ARBA" id="ARBA00023303"/>
    </source>
</evidence>
<evidence type="ECO:0000256" key="8">
    <source>
        <dbReference type="ARBA" id="ARBA00022989"/>
    </source>
</evidence>
<dbReference type="PRINTS" id="PR00167">
    <property type="entry name" value="CACHANNEL"/>
</dbReference>
<feature type="compositionally biased region" description="Basic and acidic residues" evidence="15">
    <location>
        <begin position="176"/>
        <end position="190"/>
    </location>
</feature>
<feature type="transmembrane region" description="Helical" evidence="16">
    <location>
        <begin position="876"/>
        <end position="897"/>
    </location>
</feature>
<dbReference type="Gene3D" id="1.10.287.70">
    <property type="match status" value="4"/>
</dbReference>
<name>A0A2R6XGB8_MARPO</name>
<dbReference type="InterPro" id="IPR027359">
    <property type="entry name" value="Volt_channel_dom_sf"/>
</dbReference>
<feature type="transmembrane region" description="Helical" evidence="16">
    <location>
        <begin position="401"/>
        <end position="422"/>
    </location>
</feature>
<evidence type="ECO:0000313" key="18">
    <source>
        <dbReference type="EMBL" id="PTQ45157.1"/>
    </source>
</evidence>
<feature type="region of interest" description="Disordered" evidence="15">
    <location>
        <begin position="1"/>
        <end position="36"/>
    </location>
</feature>
<keyword evidence="7 14" id="KW-0851">Voltage-gated channel</keyword>
<dbReference type="OrthoDB" id="541396at2759"/>
<dbReference type="OMA" id="DPFYHNQ"/>
<feature type="region of interest" description="Disordered" evidence="15">
    <location>
        <begin position="149"/>
        <end position="204"/>
    </location>
</feature>
<evidence type="ECO:0000256" key="10">
    <source>
        <dbReference type="ARBA" id="ARBA00023136"/>
    </source>
</evidence>
<dbReference type="GO" id="GO:0008331">
    <property type="term" value="F:high voltage-gated calcium channel activity"/>
    <property type="evidence" value="ECO:0000318"/>
    <property type="project" value="GO_Central"/>
</dbReference>
<feature type="transmembrane region" description="Helical" evidence="16">
    <location>
        <begin position="1627"/>
        <end position="1645"/>
    </location>
</feature>
<dbReference type="PANTHER" id="PTHR45628:SF7">
    <property type="entry name" value="VOLTAGE-DEPENDENT CALCIUM CHANNEL TYPE A SUBUNIT ALPHA-1"/>
    <property type="match status" value="1"/>
</dbReference>
<feature type="transmembrane region" description="Helical" evidence="16">
    <location>
        <begin position="1571"/>
        <end position="1591"/>
    </location>
</feature>
<evidence type="ECO:0000313" key="19">
    <source>
        <dbReference type="Proteomes" id="UP000244005"/>
    </source>
</evidence>
<feature type="transmembrane region" description="Helical" evidence="16">
    <location>
        <begin position="1345"/>
        <end position="1367"/>
    </location>
</feature>
<feature type="compositionally biased region" description="Low complexity" evidence="15">
    <location>
        <begin position="662"/>
        <end position="678"/>
    </location>
</feature>
<feature type="transmembrane region" description="Helical" evidence="16">
    <location>
        <begin position="747"/>
        <end position="770"/>
    </location>
</feature>
<dbReference type="InterPro" id="IPR002077">
    <property type="entry name" value="VDCCAlpha1"/>
</dbReference>
<dbReference type="InterPro" id="IPR005821">
    <property type="entry name" value="Ion_trans_dom"/>
</dbReference>
<accession>A0A2R6XGB8</accession>
<feature type="transmembrane region" description="Helical" evidence="16">
    <location>
        <begin position="714"/>
        <end position="732"/>
    </location>
</feature>
<feature type="transmembrane region" description="Helical" evidence="16">
    <location>
        <begin position="369"/>
        <end position="389"/>
    </location>
</feature>
<feature type="binding site" evidence="13">
    <location>
        <position position="1425"/>
    </location>
    <ligand>
        <name>Ca(2+)</name>
        <dbReference type="ChEBI" id="CHEBI:29108"/>
    </ligand>
</feature>
<evidence type="ECO:0000256" key="7">
    <source>
        <dbReference type="ARBA" id="ARBA00022882"/>
    </source>
</evidence>
<evidence type="ECO:0000256" key="14">
    <source>
        <dbReference type="RuleBase" id="RU003808"/>
    </source>
</evidence>
<comment type="similarity">
    <text evidence="14">Belongs to the calcium channel alpha-1 subunit (TC 1.A.1.11) family.</text>
</comment>
<feature type="domain" description="Ion transport" evidence="17">
    <location>
        <begin position="266"/>
        <end position="555"/>
    </location>
</feature>
<feature type="compositionally biased region" description="Gly residues" evidence="15">
    <location>
        <begin position="106"/>
        <end position="116"/>
    </location>
</feature>
<feature type="domain" description="Ion transport" evidence="17">
    <location>
        <begin position="1532"/>
        <end position="1720"/>
    </location>
</feature>
<dbReference type="SUPFAM" id="SSF81324">
    <property type="entry name" value="Voltage-gated potassium channels"/>
    <property type="match status" value="4"/>
</dbReference>
<dbReference type="Proteomes" id="UP000244005">
    <property type="component" value="Unassembled WGS sequence"/>
</dbReference>
<evidence type="ECO:0000256" key="9">
    <source>
        <dbReference type="ARBA" id="ARBA00023065"/>
    </source>
</evidence>
<dbReference type="GO" id="GO:0005891">
    <property type="term" value="C:voltage-gated calcium channel complex"/>
    <property type="evidence" value="ECO:0000318"/>
    <property type="project" value="GO_Central"/>
</dbReference>
<feature type="transmembrane region" description="Helical" evidence="16">
    <location>
        <begin position="1534"/>
        <end position="1551"/>
    </location>
</feature>
<dbReference type="Pfam" id="PF00520">
    <property type="entry name" value="Ion_trans"/>
    <property type="match status" value="4"/>
</dbReference>
<organism evidence="18 19">
    <name type="scientific">Marchantia polymorpha</name>
    <name type="common">Common liverwort</name>
    <name type="synonym">Marchantia aquatica</name>
    <dbReference type="NCBI Taxonomy" id="3197"/>
    <lineage>
        <taxon>Eukaryota</taxon>
        <taxon>Viridiplantae</taxon>
        <taxon>Streptophyta</taxon>
        <taxon>Embryophyta</taxon>
        <taxon>Marchantiophyta</taxon>
        <taxon>Marchantiopsida</taxon>
        <taxon>Marchantiidae</taxon>
        <taxon>Marchantiales</taxon>
        <taxon>Marchantiaceae</taxon>
        <taxon>Marchantia</taxon>
    </lineage>
</organism>
<keyword evidence="6 13" id="KW-0106">Calcium</keyword>
<dbReference type="Gene3D" id="1.20.120.350">
    <property type="entry name" value="Voltage-gated potassium channels. Chain C"/>
    <property type="match status" value="4"/>
</dbReference>
<keyword evidence="12" id="KW-0407">Ion channel</keyword>
<feature type="transmembrane region" description="Helical" evidence="16">
    <location>
        <begin position="526"/>
        <end position="553"/>
    </location>
</feature>
<feature type="compositionally biased region" description="Polar residues" evidence="15">
    <location>
        <begin position="1005"/>
        <end position="1052"/>
    </location>
</feature>
<evidence type="ECO:0000256" key="15">
    <source>
        <dbReference type="SAM" id="MobiDB-lite"/>
    </source>
</evidence>
<keyword evidence="4 14" id="KW-0107">Calcium channel</keyword>
<feature type="region of interest" description="Disordered" evidence="15">
    <location>
        <begin position="650"/>
        <end position="678"/>
    </location>
</feature>
<keyword evidence="2" id="KW-0813">Transport</keyword>
<feature type="binding site" evidence="13">
    <location>
        <position position="890"/>
    </location>
    <ligand>
        <name>Ca(2+)</name>
        <dbReference type="ChEBI" id="CHEBI:29108"/>
    </ligand>
</feature>
<dbReference type="GO" id="GO:0046872">
    <property type="term" value="F:metal ion binding"/>
    <property type="evidence" value="ECO:0007669"/>
    <property type="project" value="UniProtKB-KW"/>
</dbReference>
<feature type="domain" description="Ion transport" evidence="17">
    <location>
        <begin position="710"/>
        <end position="941"/>
    </location>
</feature>
<evidence type="ECO:0000256" key="16">
    <source>
        <dbReference type="SAM" id="Phobius"/>
    </source>
</evidence>
<feature type="transmembrane region" description="Helical" evidence="16">
    <location>
        <begin position="1455"/>
        <end position="1478"/>
    </location>
</feature>
<evidence type="ECO:0000256" key="5">
    <source>
        <dbReference type="ARBA" id="ARBA00022692"/>
    </source>
</evidence>
<evidence type="ECO:0000256" key="11">
    <source>
        <dbReference type="ARBA" id="ARBA00023180"/>
    </source>
</evidence>
<feature type="transmembrane region" description="Helical" evidence="16">
    <location>
        <begin position="1657"/>
        <end position="1685"/>
    </location>
</feature>
<comment type="subcellular location">
    <subcellularLocation>
        <location evidence="1 14">Membrane</location>
        <topology evidence="1 14">Multi-pass membrane protein</topology>
    </subcellularLocation>
</comment>
<keyword evidence="8 16" id="KW-1133">Transmembrane helix</keyword>
<keyword evidence="3 14" id="KW-0109">Calcium transport</keyword>
<feature type="compositionally biased region" description="Low complexity" evidence="15">
    <location>
        <begin position="155"/>
        <end position="167"/>
    </location>
</feature>